<dbReference type="NCBIfam" id="NF003952">
    <property type="entry name" value="PRK05450.1-5"/>
    <property type="match status" value="1"/>
</dbReference>
<dbReference type="Gene3D" id="1.20.1090.10">
    <property type="entry name" value="Dehydroquinate synthase-like - alpha domain"/>
    <property type="match status" value="1"/>
</dbReference>
<dbReference type="RefSeq" id="WP_109438357.1">
    <property type="nucleotide sequence ID" value="NZ_CANLFO010000007.1"/>
</dbReference>
<dbReference type="Gene3D" id="3.40.50.1970">
    <property type="match status" value="1"/>
</dbReference>
<dbReference type="OrthoDB" id="9801156at2"/>
<comment type="caution">
    <text evidence="7">The sequence shown here is derived from an EMBL/GenBank/DDBJ whole genome shotgun (WGS) entry which is preliminary data.</text>
</comment>
<dbReference type="Pfam" id="PF02348">
    <property type="entry name" value="CTP_transf_3"/>
    <property type="match status" value="1"/>
</dbReference>
<evidence type="ECO:0000259" key="5">
    <source>
        <dbReference type="Pfam" id="PF00465"/>
    </source>
</evidence>
<dbReference type="PANTHER" id="PTHR42866:SF2">
    <property type="entry name" value="3-DEOXY-MANNO-OCTULOSONATE CYTIDYLYLTRANSFERASE, MITOCHONDRIAL"/>
    <property type="match status" value="1"/>
</dbReference>
<dbReference type="GO" id="GO:0005829">
    <property type="term" value="C:cytosol"/>
    <property type="evidence" value="ECO:0007669"/>
    <property type="project" value="TreeGrafter"/>
</dbReference>
<dbReference type="PANTHER" id="PTHR42866">
    <property type="entry name" value="3-DEOXY-MANNO-OCTULOSONATE CYTIDYLYLTRANSFERASE"/>
    <property type="match status" value="1"/>
</dbReference>
<dbReference type="EC" id="2.7.7.38" evidence="7"/>
<keyword evidence="3" id="KW-0448">Lipopolysaccharide biosynthesis</keyword>
<dbReference type="EMBL" id="VLNR01000055">
    <property type="protein sequence ID" value="TSE05760.1"/>
    <property type="molecule type" value="Genomic_DNA"/>
</dbReference>
<organism evidence="7 8">
    <name type="scientific">Aquimarina algiphila</name>
    <dbReference type="NCBI Taxonomy" id="2047982"/>
    <lineage>
        <taxon>Bacteria</taxon>
        <taxon>Pseudomonadati</taxon>
        <taxon>Bacteroidota</taxon>
        <taxon>Flavobacteriia</taxon>
        <taxon>Flavobacteriales</taxon>
        <taxon>Flavobacteriaceae</taxon>
        <taxon>Aquimarina</taxon>
    </lineage>
</organism>
<feature type="domain" description="Fe-containing alcohol dehydrogenase-like C-terminal" evidence="6">
    <location>
        <begin position="445"/>
        <end position="578"/>
    </location>
</feature>
<evidence type="ECO:0000313" key="7">
    <source>
        <dbReference type="EMBL" id="TSE05760.1"/>
    </source>
</evidence>
<proteinExistence type="predicted"/>
<dbReference type="InterPro" id="IPR056798">
    <property type="entry name" value="ADH_Fe_C"/>
</dbReference>
<dbReference type="InterPro" id="IPR001670">
    <property type="entry name" value="ADH_Fe/GldA"/>
</dbReference>
<dbReference type="InterPro" id="IPR029044">
    <property type="entry name" value="Nucleotide-diphossugar_trans"/>
</dbReference>
<gene>
    <name evidence="7" type="primary">kdsB</name>
    <name evidence="7" type="ORF">FOF46_21650</name>
</gene>
<name>A0A554VF40_9FLAO</name>
<reference evidence="7 8" key="1">
    <citation type="submission" date="2019-07" db="EMBL/GenBank/DDBJ databases">
        <title>The draft genome sequence of Aquimarina algiphila M91.</title>
        <authorList>
            <person name="Meng X."/>
        </authorList>
    </citation>
    <scope>NUCLEOTIDE SEQUENCE [LARGE SCALE GENOMIC DNA]</scope>
    <source>
        <strain evidence="7 8">M91</strain>
    </source>
</reference>
<dbReference type="InterPro" id="IPR004528">
    <property type="entry name" value="KdsB"/>
</dbReference>
<evidence type="ECO:0000256" key="1">
    <source>
        <dbReference type="ARBA" id="ARBA00022679"/>
    </source>
</evidence>
<dbReference type="Proteomes" id="UP000318833">
    <property type="component" value="Unassembled WGS sequence"/>
</dbReference>
<dbReference type="GO" id="GO:0008690">
    <property type="term" value="F:3-deoxy-manno-octulosonate cytidylyltransferase activity"/>
    <property type="evidence" value="ECO:0007669"/>
    <property type="project" value="UniProtKB-EC"/>
</dbReference>
<dbReference type="InterPro" id="IPR003329">
    <property type="entry name" value="Cytidylyl_trans"/>
</dbReference>
<keyword evidence="4" id="KW-0560">Oxidoreductase</keyword>
<keyword evidence="1 7" id="KW-0808">Transferase</keyword>
<evidence type="ECO:0000256" key="2">
    <source>
        <dbReference type="ARBA" id="ARBA00022695"/>
    </source>
</evidence>
<evidence type="ECO:0000313" key="8">
    <source>
        <dbReference type="Proteomes" id="UP000318833"/>
    </source>
</evidence>
<dbReference type="SUPFAM" id="SSF56796">
    <property type="entry name" value="Dehydroquinate synthase-like"/>
    <property type="match status" value="1"/>
</dbReference>
<keyword evidence="8" id="KW-1185">Reference proteome</keyword>
<dbReference type="Pfam" id="PF25137">
    <property type="entry name" value="ADH_Fe_C"/>
    <property type="match status" value="1"/>
</dbReference>
<evidence type="ECO:0000256" key="3">
    <source>
        <dbReference type="ARBA" id="ARBA00022985"/>
    </source>
</evidence>
<dbReference type="GO" id="GO:0016491">
    <property type="term" value="F:oxidoreductase activity"/>
    <property type="evidence" value="ECO:0007669"/>
    <property type="project" value="UniProtKB-KW"/>
</dbReference>
<dbReference type="NCBIfam" id="TIGR00466">
    <property type="entry name" value="kdsB"/>
    <property type="match status" value="1"/>
</dbReference>
<protein>
    <submittedName>
        <fullName evidence="7">3-deoxy-manno-octulosonate cytidylyltransferase</fullName>
        <ecNumber evidence="7">2.7.7.38</ecNumber>
    </submittedName>
</protein>
<dbReference type="AlphaFoldDB" id="A0A554VF40"/>
<feature type="domain" description="Alcohol dehydrogenase iron-type/glycerol dehydrogenase GldA" evidence="5">
    <location>
        <begin position="265"/>
        <end position="432"/>
    </location>
</feature>
<keyword evidence="2 7" id="KW-0548">Nucleotidyltransferase</keyword>
<dbReference type="GO" id="GO:0046872">
    <property type="term" value="F:metal ion binding"/>
    <property type="evidence" value="ECO:0007669"/>
    <property type="project" value="InterPro"/>
</dbReference>
<accession>A0A554VF40</accession>
<evidence type="ECO:0000259" key="6">
    <source>
        <dbReference type="Pfam" id="PF25137"/>
    </source>
</evidence>
<dbReference type="CDD" id="cd08184">
    <property type="entry name" value="Fe-ADH_KdnB-like"/>
    <property type="match status" value="1"/>
</dbReference>
<sequence>MIPARYAATRFPGKLMQDLGGKSVIRRTYEATINSGLFDSVYVVTDSDIIYDEIISHGGVAIMSKKEHTCGSDRIAEAVENMDVDIVVNVQGDEPFTDRESLEKVLSVFYEEDSDKIDLASLMTPMEDWDDIMNPNSVKVIVDENNYALYFSRAPIPYPRDREINHTYHKHKGVYAFRKQAILDFYHLSMRSLEASEKIECIRYLEYGKNIKMVETQHEGVEIDTPEDLERAKKIINKENLLNPKPVTATKVITSNHRNFPMVPKVVFGEGCFNQIQEIISPERNGVAPFIYLIDSVFENNPSFIEERIPLLYTDEIIYISTAEEPKTSQVDMIVSKIKDNYQYIPSGIIGIGGGSILDLSKAVAIMLSNPGSAADYQGWDLVKNKAVYHVGIPTISGTGAEVSRTTVLTGPERKLGINSDFTPFDQVILDPTLINGVPKDQWFYTGMDCYIHCVESLDGTYLNAFSQSYGEKALDLCKEIFLENNLTKEDIDAKLMMASWHGGMSIAYSQVGVAHAMSYGLAYVLGTKHGIGNCIVFDKLEEYYPKGVAVFKQMKEFHDIKLPQGICADVTEEQLNVMTKVALSLEPLWENALGCDWKSKINADKLKEIYRSL</sequence>
<evidence type="ECO:0000256" key="4">
    <source>
        <dbReference type="ARBA" id="ARBA00023002"/>
    </source>
</evidence>
<dbReference type="GO" id="GO:0009103">
    <property type="term" value="P:lipopolysaccharide biosynthetic process"/>
    <property type="evidence" value="ECO:0007669"/>
    <property type="project" value="UniProtKB-KW"/>
</dbReference>
<dbReference type="SUPFAM" id="SSF53448">
    <property type="entry name" value="Nucleotide-diphospho-sugar transferases"/>
    <property type="match status" value="1"/>
</dbReference>
<dbReference type="Gene3D" id="3.90.550.10">
    <property type="entry name" value="Spore Coat Polysaccharide Biosynthesis Protein SpsA, Chain A"/>
    <property type="match status" value="1"/>
</dbReference>
<dbReference type="Pfam" id="PF00465">
    <property type="entry name" value="Fe-ADH"/>
    <property type="match status" value="1"/>
</dbReference>
<dbReference type="CDD" id="cd02517">
    <property type="entry name" value="CMP-KDO-Synthetase"/>
    <property type="match status" value="1"/>
</dbReference>